<gene>
    <name evidence="1" type="ORF">RHMOL_Rhmol04G0368400</name>
</gene>
<evidence type="ECO:0000313" key="1">
    <source>
        <dbReference type="EMBL" id="KAI8561784.1"/>
    </source>
</evidence>
<keyword evidence="2" id="KW-1185">Reference proteome</keyword>
<reference evidence="1" key="1">
    <citation type="submission" date="2022-02" db="EMBL/GenBank/DDBJ databases">
        <title>Plant Genome Project.</title>
        <authorList>
            <person name="Zhang R.-G."/>
        </authorList>
    </citation>
    <scope>NUCLEOTIDE SEQUENCE</scope>
    <source>
        <strain evidence="1">AT1</strain>
    </source>
</reference>
<accession>A0ACC0P9F0</accession>
<organism evidence="1 2">
    <name type="scientific">Rhododendron molle</name>
    <name type="common">Chinese azalea</name>
    <name type="synonym">Azalea mollis</name>
    <dbReference type="NCBI Taxonomy" id="49168"/>
    <lineage>
        <taxon>Eukaryota</taxon>
        <taxon>Viridiplantae</taxon>
        <taxon>Streptophyta</taxon>
        <taxon>Embryophyta</taxon>
        <taxon>Tracheophyta</taxon>
        <taxon>Spermatophyta</taxon>
        <taxon>Magnoliopsida</taxon>
        <taxon>eudicotyledons</taxon>
        <taxon>Gunneridae</taxon>
        <taxon>Pentapetalae</taxon>
        <taxon>asterids</taxon>
        <taxon>Ericales</taxon>
        <taxon>Ericaceae</taxon>
        <taxon>Ericoideae</taxon>
        <taxon>Rhodoreae</taxon>
        <taxon>Rhododendron</taxon>
    </lineage>
</organism>
<name>A0ACC0P9F0_RHOML</name>
<dbReference type="EMBL" id="CM046391">
    <property type="protein sequence ID" value="KAI8561784.1"/>
    <property type="molecule type" value="Genomic_DNA"/>
</dbReference>
<sequence>MGKLYQGKIFSSERVPCGARSRIRTVHFIFERFRFGERKRERKCWGERRERVSIRAVQKCIGRLGCAERVSRGLYPLRTDKFTVYQRMKPFIGVILLQFGFAGMDILSKVALSEGMSNYVFVVYRHAVATIVMVRFAIILDKKRRPKMTFSIFAKIMLLSLLEPVIDQNLYFLGMKYTTATFATAMSNILPAITFVMAWVLRMEKLKINSICSQAKIMGTVATVAGAMLMTLVKGPVIELFRAKGSSAPELQGAGLTLKHSIKWSLMITVGCFSWAAFMNLQAITLRTYPAELSLTAWLCILGIAQGAVVALVMERGKASVWSINWDAKFLKAVYSVRRITRKTKISFLARMFSMDKKIKQHIRCDGVIYTVMGVMVIVAGQYLVIWGKSNDYKSESPITDEQTTQAKQLTDSGNNGDLIPCHGVITINASNEGTMTVEEQKRDKGNQIKPSN</sequence>
<dbReference type="Proteomes" id="UP001062846">
    <property type="component" value="Chromosome 4"/>
</dbReference>
<protein>
    <submittedName>
        <fullName evidence="1">Uncharacterized protein</fullName>
    </submittedName>
</protein>
<proteinExistence type="predicted"/>
<evidence type="ECO:0000313" key="2">
    <source>
        <dbReference type="Proteomes" id="UP001062846"/>
    </source>
</evidence>
<comment type="caution">
    <text evidence="1">The sequence shown here is derived from an EMBL/GenBank/DDBJ whole genome shotgun (WGS) entry which is preliminary data.</text>
</comment>